<dbReference type="Proteomes" id="UP000054166">
    <property type="component" value="Unassembled WGS sequence"/>
</dbReference>
<reference evidence="2 3" key="1">
    <citation type="submission" date="2014-04" db="EMBL/GenBank/DDBJ databases">
        <authorList>
            <consortium name="DOE Joint Genome Institute"/>
            <person name="Kuo A."/>
            <person name="Tarkka M."/>
            <person name="Buscot F."/>
            <person name="Kohler A."/>
            <person name="Nagy L.G."/>
            <person name="Floudas D."/>
            <person name="Copeland A."/>
            <person name="Barry K.W."/>
            <person name="Cichocki N."/>
            <person name="Veneault-Fourrey C."/>
            <person name="LaButti K."/>
            <person name="Lindquist E.A."/>
            <person name="Lipzen A."/>
            <person name="Lundell T."/>
            <person name="Morin E."/>
            <person name="Murat C."/>
            <person name="Sun H."/>
            <person name="Tunlid A."/>
            <person name="Henrissat B."/>
            <person name="Grigoriev I.V."/>
            <person name="Hibbett D.S."/>
            <person name="Martin F."/>
            <person name="Nordberg H.P."/>
            <person name="Cantor M.N."/>
            <person name="Hua S.X."/>
        </authorList>
    </citation>
    <scope>NUCLEOTIDE SEQUENCE [LARGE SCALE GENOMIC DNA]</scope>
    <source>
        <strain evidence="2 3">F 1598</strain>
    </source>
</reference>
<gene>
    <name evidence="2" type="ORF">PILCRDRAFT_824657</name>
</gene>
<accession>A0A0C3FE84</accession>
<dbReference type="EMBL" id="KN833018">
    <property type="protein sequence ID" value="KIM78186.1"/>
    <property type="molecule type" value="Genomic_DNA"/>
</dbReference>
<dbReference type="InParanoid" id="A0A0C3FE84"/>
<reference evidence="3" key="2">
    <citation type="submission" date="2015-01" db="EMBL/GenBank/DDBJ databases">
        <title>Evolutionary Origins and Diversification of the Mycorrhizal Mutualists.</title>
        <authorList>
            <consortium name="DOE Joint Genome Institute"/>
            <consortium name="Mycorrhizal Genomics Consortium"/>
            <person name="Kohler A."/>
            <person name="Kuo A."/>
            <person name="Nagy L.G."/>
            <person name="Floudas D."/>
            <person name="Copeland A."/>
            <person name="Barry K.W."/>
            <person name="Cichocki N."/>
            <person name="Veneault-Fourrey C."/>
            <person name="LaButti K."/>
            <person name="Lindquist E.A."/>
            <person name="Lipzen A."/>
            <person name="Lundell T."/>
            <person name="Morin E."/>
            <person name="Murat C."/>
            <person name="Riley R."/>
            <person name="Ohm R."/>
            <person name="Sun H."/>
            <person name="Tunlid A."/>
            <person name="Henrissat B."/>
            <person name="Grigoriev I.V."/>
            <person name="Hibbett D.S."/>
            <person name="Martin F."/>
        </authorList>
    </citation>
    <scope>NUCLEOTIDE SEQUENCE [LARGE SCALE GENOMIC DNA]</scope>
    <source>
        <strain evidence="3">F 1598</strain>
    </source>
</reference>
<organism evidence="2 3">
    <name type="scientific">Piloderma croceum (strain F 1598)</name>
    <dbReference type="NCBI Taxonomy" id="765440"/>
    <lineage>
        <taxon>Eukaryota</taxon>
        <taxon>Fungi</taxon>
        <taxon>Dikarya</taxon>
        <taxon>Basidiomycota</taxon>
        <taxon>Agaricomycotina</taxon>
        <taxon>Agaricomycetes</taxon>
        <taxon>Agaricomycetidae</taxon>
        <taxon>Atheliales</taxon>
        <taxon>Atheliaceae</taxon>
        <taxon>Piloderma</taxon>
    </lineage>
</organism>
<name>A0A0C3FE84_PILCF</name>
<dbReference type="HOGENOM" id="CLU_2386969_0_0_1"/>
<evidence type="ECO:0000256" key="1">
    <source>
        <dbReference type="SAM" id="MobiDB-lite"/>
    </source>
</evidence>
<evidence type="ECO:0000313" key="2">
    <source>
        <dbReference type="EMBL" id="KIM78186.1"/>
    </source>
</evidence>
<protein>
    <submittedName>
        <fullName evidence="2">Uncharacterized protein</fullName>
    </submittedName>
</protein>
<sequence length="94" mass="10591">MAHEPTVNKDQIVDEWREGLDKVVERRSGPGEDVEVEVIRNFFSSGGADEPTSESHSHMDKLRHECKELGRMAKKALSTRSSSINETKKKNQPA</sequence>
<dbReference type="OrthoDB" id="2926569at2759"/>
<evidence type="ECO:0000313" key="3">
    <source>
        <dbReference type="Proteomes" id="UP000054166"/>
    </source>
</evidence>
<feature type="region of interest" description="Disordered" evidence="1">
    <location>
        <begin position="75"/>
        <end position="94"/>
    </location>
</feature>
<keyword evidence="3" id="KW-1185">Reference proteome</keyword>
<dbReference type="AlphaFoldDB" id="A0A0C3FE84"/>
<proteinExistence type="predicted"/>